<keyword evidence="1" id="KW-1277">Toxin-antitoxin system</keyword>
<protein>
    <submittedName>
        <fullName evidence="2">mRNA interferase RelE/StbE</fullName>
    </submittedName>
</protein>
<evidence type="ECO:0000313" key="2">
    <source>
        <dbReference type="EMBL" id="PWK16655.1"/>
    </source>
</evidence>
<comment type="caution">
    <text evidence="2">The sequence shown here is derived from an EMBL/GenBank/DDBJ whole genome shotgun (WGS) entry which is preliminary data.</text>
</comment>
<gene>
    <name evidence="2" type="ORF">LV89_04871</name>
</gene>
<name>A0A316DFF5_9BACT</name>
<dbReference type="Gene3D" id="3.30.2310.20">
    <property type="entry name" value="RelE-like"/>
    <property type="match status" value="1"/>
</dbReference>
<dbReference type="PANTHER" id="PTHR38813:SF1">
    <property type="entry name" value="TOXIN RELE1-RELATED"/>
    <property type="match status" value="1"/>
</dbReference>
<dbReference type="PANTHER" id="PTHR38813">
    <property type="match status" value="1"/>
</dbReference>
<dbReference type="EMBL" id="QGGO01000049">
    <property type="protein sequence ID" value="PWK16655.1"/>
    <property type="molecule type" value="Genomic_DNA"/>
</dbReference>
<organism evidence="2 3">
    <name type="scientific">Arcicella aurantiaca</name>
    <dbReference type="NCBI Taxonomy" id="591202"/>
    <lineage>
        <taxon>Bacteria</taxon>
        <taxon>Pseudomonadati</taxon>
        <taxon>Bacteroidota</taxon>
        <taxon>Cytophagia</taxon>
        <taxon>Cytophagales</taxon>
        <taxon>Flectobacillaceae</taxon>
        <taxon>Arcicella</taxon>
    </lineage>
</organism>
<sequence>MKDDIFDAINAAEQAESLDDIPNIKKLKGYTVYYRIRTGDYRIGLKWNDDEKILYFVTFNHRKDIYKTFP</sequence>
<accession>A0A316DFF5</accession>
<dbReference type="Pfam" id="PF05016">
    <property type="entry name" value="ParE_toxin"/>
    <property type="match status" value="1"/>
</dbReference>
<evidence type="ECO:0000256" key="1">
    <source>
        <dbReference type="ARBA" id="ARBA00022649"/>
    </source>
</evidence>
<dbReference type="InterPro" id="IPR052747">
    <property type="entry name" value="TA_system_RelE_toxin"/>
</dbReference>
<dbReference type="InterPro" id="IPR007712">
    <property type="entry name" value="RelE/ParE_toxin"/>
</dbReference>
<proteinExistence type="predicted"/>
<dbReference type="InterPro" id="IPR035093">
    <property type="entry name" value="RelE/ParE_toxin_dom_sf"/>
</dbReference>
<evidence type="ECO:0000313" key="3">
    <source>
        <dbReference type="Proteomes" id="UP000245489"/>
    </source>
</evidence>
<dbReference type="SUPFAM" id="SSF143011">
    <property type="entry name" value="RelE-like"/>
    <property type="match status" value="1"/>
</dbReference>
<keyword evidence="3" id="KW-1185">Reference proteome</keyword>
<dbReference type="AlphaFoldDB" id="A0A316DFF5"/>
<reference evidence="2 3" key="1">
    <citation type="submission" date="2018-05" db="EMBL/GenBank/DDBJ databases">
        <title>Genomic Encyclopedia of Archaeal and Bacterial Type Strains, Phase II (KMG-II): from individual species to whole genera.</title>
        <authorList>
            <person name="Goeker M."/>
        </authorList>
    </citation>
    <scope>NUCLEOTIDE SEQUENCE [LARGE SCALE GENOMIC DNA]</scope>
    <source>
        <strain evidence="2 3">DSM 22214</strain>
    </source>
</reference>
<dbReference type="Proteomes" id="UP000245489">
    <property type="component" value="Unassembled WGS sequence"/>
</dbReference>